<evidence type="ECO:0000313" key="4">
    <source>
        <dbReference type="EMBL" id="KAF6204519.1"/>
    </source>
</evidence>
<evidence type="ECO:0000313" key="5">
    <source>
        <dbReference type="Proteomes" id="UP000466442"/>
    </source>
</evidence>
<evidence type="ECO:0000256" key="3">
    <source>
        <dbReference type="SAM" id="MobiDB-lite"/>
    </source>
</evidence>
<dbReference type="OrthoDB" id="10022853at2759"/>
<organism evidence="4 5">
    <name type="scientific">Apolygus lucorum</name>
    <name type="common">Small green plant bug</name>
    <name type="synonym">Lygocoris lucorum</name>
    <dbReference type="NCBI Taxonomy" id="248454"/>
    <lineage>
        <taxon>Eukaryota</taxon>
        <taxon>Metazoa</taxon>
        <taxon>Ecdysozoa</taxon>
        <taxon>Arthropoda</taxon>
        <taxon>Hexapoda</taxon>
        <taxon>Insecta</taxon>
        <taxon>Pterygota</taxon>
        <taxon>Neoptera</taxon>
        <taxon>Paraneoptera</taxon>
        <taxon>Hemiptera</taxon>
        <taxon>Heteroptera</taxon>
        <taxon>Panheteroptera</taxon>
        <taxon>Cimicomorpha</taxon>
        <taxon>Miridae</taxon>
        <taxon>Mirini</taxon>
        <taxon>Apolygus</taxon>
    </lineage>
</organism>
<dbReference type="SUPFAM" id="SSF52058">
    <property type="entry name" value="L domain-like"/>
    <property type="match status" value="4"/>
</dbReference>
<dbReference type="Pfam" id="PF13650">
    <property type="entry name" value="Asp_protease_2"/>
    <property type="match status" value="1"/>
</dbReference>
<dbReference type="InterPro" id="IPR032675">
    <property type="entry name" value="LRR_dom_sf"/>
</dbReference>
<feature type="compositionally biased region" description="Acidic residues" evidence="3">
    <location>
        <begin position="64"/>
        <end position="74"/>
    </location>
</feature>
<dbReference type="InterPro" id="IPR050333">
    <property type="entry name" value="SLRP"/>
</dbReference>
<feature type="region of interest" description="Disordered" evidence="3">
    <location>
        <begin position="57"/>
        <end position="77"/>
    </location>
</feature>
<dbReference type="PANTHER" id="PTHR45712:SF22">
    <property type="entry name" value="INSULIN-LIKE GROWTH FACTOR-BINDING PROTEIN COMPLEX ACID LABILE SUBUNIT"/>
    <property type="match status" value="1"/>
</dbReference>
<keyword evidence="1" id="KW-0433">Leucine-rich repeat</keyword>
<gene>
    <name evidence="4" type="ORF">GE061_002861</name>
</gene>
<dbReference type="InterPro" id="IPR001611">
    <property type="entry name" value="Leu-rich_rpt"/>
</dbReference>
<dbReference type="Proteomes" id="UP000466442">
    <property type="component" value="Unassembled WGS sequence"/>
</dbReference>
<reference evidence="4" key="1">
    <citation type="journal article" date="2021" name="Mol. Ecol. Resour.">
        <title>Apolygus lucorum genome provides insights into omnivorousness and mesophyll feeding.</title>
        <authorList>
            <person name="Liu Y."/>
            <person name="Liu H."/>
            <person name="Wang H."/>
            <person name="Huang T."/>
            <person name="Liu B."/>
            <person name="Yang B."/>
            <person name="Yin L."/>
            <person name="Li B."/>
            <person name="Zhang Y."/>
            <person name="Zhang S."/>
            <person name="Jiang F."/>
            <person name="Zhang X."/>
            <person name="Ren Y."/>
            <person name="Wang B."/>
            <person name="Wang S."/>
            <person name="Lu Y."/>
            <person name="Wu K."/>
            <person name="Fan W."/>
            <person name="Wang G."/>
        </authorList>
    </citation>
    <scope>NUCLEOTIDE SEQUENCE</scope>
    <source>
        <strain evidence="4">12Hb</strain>
    </source>
</reference>
<dbReference type="Gene3D" id="3.80.10.10">
    <property type="entry name" value="Ribonuclease Inhibitor"/>
    <property type="match status" value="8"/>
</dbReference>
<sequence>MTDDDRFQWARENEICFCCLQKGHRGYSCKANVSCKVCKKHHNTLLHPRSAKTVATLQETEREQSEDEDGDACEEATSQDNVMTAVNIEKESRLLLRIVPVKLHGPLKTVESYAFLDSGSTVTMIREDMAAELGLQGEKQPPKVRWTDNSIREENESQVVSFSISGVKENAKTFSVYRARTVRQLNLPQQTVNPALLGKSFEHLKDLEISAYKDAKPTILLGEDNWALAIPLKVVHRSWNGPVAIKTRLGWVLHGKIPLHLKGYVKDEIEHQLSQWNGEGDGTSTHDLEEKFVPRESLYNGSKEGLRDESMKKELEAEEQQATVLQWLHKTQRDALYEKCPPLGHRNHFPTQKMVFLVMIWSGAVGSSSCQFNSMCTCKSPPQHPTNSSRDISCVGVPFSRLPELSGNWIENIDVVEGGLEVVEGDSLALPHLTSLRLISNQIQLVSSKAFLTSSKVLRFLDLSYNKLENVPLEALRHLKALDWLNIHGNNIYTLGFEQDWGGLRHTLSSIFLGENDLRDLGPDSPLVHCKRLQSVSLDSNKFMILDAGTLPPNVHTLSASHNIIKRFPVELLDTLKSLSWLYLRDNFIETISPYSFRHHKNLDKVDLGDNLLTAVPLDVFNNTVTIRDLNLDYNYFKTLPALAFNGLNLGRISISMNRLETVNERAFEGIENSLEYLDLGGNKLQKMPRALGSLTKLKYLYIPSNNLSEVQGDAFSSFAENLSAVSFARNKLEELPSLALKKCTNIAHLNLGYNFIREVNDADFMAWGGKLDTLLLMNNRLGQVHAHTFRHTPNLRELSLSFNKIAELHPSAFADVATSLENLEISFGLYQEDFPDESLRPLGALMWLALDNNNFRTISEYSLRPFRYLRYLNLDGNRIPKLPVGIFNPEIHKYLSDIRISYNHLQDVSSYMFNGLEELRALSLVGNQIRHIEPNAFKNLTNKVSILLSENKISRIDNRAFSDIPFLVKLDLYGNELQELSLASFHNVTNAEFPMALNLSKNALNLLIVPTNNDVVNSLFVHIIDLSFNMLTEAPKRFFESVGSVLKRVNLGYNVITKLYESAFGALDNLEILILTHNRIQNLRKRAFAGLTKLQILDMSHNHIEQLHMEQFKHLINLRIIDLSFNVLRFIPRDAFQNTKIERIDLSNNLFLVIPSASLGEVGFTLRMLDISHNNIERLDSTVFPETPHLTNLNLCHNRLTSIPDNLFTSLGGLLKLELCENKLRANFKEVFHYLQDLRHLNLAATGILSPPILPLPNLVSLNLSHNAISELPVPIVTLLPSLRELDISHCSFTSVPSNAWVKLVALKHLDISNNPIKVLTRESMVGLSRLETLVMDELGSLDRVENEPLWGCRWLRSLVAQTSPKLSSLVAPLKFLTKLTVTVNERRLSTQLEGLPPKLAHLELRGESLRELEPSALSGLARESYLSIRGTSIEELPLGLLSGLGHVTHLTLDLRDNKVTSLSPDTFYYNQTGWENVGTMLIS</sequence>
<keyword evidence="5" id="KW-1185">Reference proteome</keyword>
<evidence type="ECO:0000256" key="1">
    <source>
        <dbReference type="ARBA" id="ARBA00022614"/>
    </source>
</evidence>
<dbReference type="SMART" id="SM00365">
    <property type="entry name" value="LRR_SD22"/>
    <property type="match status" value="11"/>
</dbReference>
<feature type="non-terminal residue" evidence="4">
    <location>
        <position position="1"/>
    </location>
</feature>
<dbReference type="InterPro" id="IPR003591">
    <property type="entry name" value="Leu-rich_rpt_typical-subtyp"/>
</dbReference>
<dbReference type="FunFam" id="3.80.10.10:FF:001164">
    <property type="entry name" value="GH01279p"/>
    <property type="match status" value="1"/>
</dbReference>
<comment type="caution">
    <text evidence="4">The sequence shown here is derived from an EMBL/GenBank/DDBJ whole genome shotgun (WGS) entry which is preliminary data.</text>
</comment>
<accession>A0A8S9X7N2</accession>
<protein>
    <submittedName>
        <fullName evidence="4">Uncharacterized protein</fullName>
    </submittedName>
</protein>
<dbReference type="EMBL" id="WIXP02000010">
    <property type="protein sequence ID" value="KAF6204519.1"/>
    <property type="molecule type" value="Genomic_DNA"/>
</dbReference>
<dbReference type="PANTHER" id="PTHR45712">
    <property type="entry name" value="AGAP008170-PA"/>
    <property type="match status" value="1"/>
</dbReference>
<dbReference type="PROSITE" id="PS51450">
    <property type="entry name" value="LRR"/>
    <property type="match status" value="9"/>
</dbReference>
<name>A0A8S9X7N2_APOLU</name>
<evidence type="ECO:0000256" key="2">
    <source>
        <dbReference type="ARBA" id="ARBA00022737"/>
    </source>
</evidence>
<dbReference type="SMART" id="SM00369">
    <property type="entry name" value="LRR_TYP"/>
    <property type="match status" value="24"/>
</dbReference>
<keyword evidence="2" id="KW-0677">Repeat</keyword>
<dbReference type="Pfam" id="PF13855">
    <property type="entry name" value="LRR_8"/>
    <property type="match status" value="8"/>
</dbReference>
<dbReference type="SUPFAM" id="SSF52047">
    <property type="entry name" value="RNI-like"/>
    <property type="match status" value="1"/>
</dbReference>
<proteinExistence type="predicted"/>
<dbReference type="SMART" id="SM00364">
    <property type="entry name" value="LRR_BAC"/>
    <property type="match status" value="9"/>
</dbReference>